<dbReference type="Pfam" id="PF05615">
    <property type="entry name" value="THOC7"/>
    <property type="match status" value="1"/>
</dbReference>
<evidence type="ECO:0008006" key="7">
    <source>
        <dbReference type="Google" id="ProtNLM"/>
    </source>
</evidence>
<dbReference type="RefSeq" id="XP_033457843.1">
    <property type="nucleotide sequence ID" value="XM_033601684.1"/>
</dbReference>
<evidence type="ECO:0000256" key="3">
    <source>
        <dbReference type="SAM" id="Coils"/>
    </source>
</evidence>
<dbReference type="GO" id="GO:0006397">
    <property type="term" value="P:mRNA processing"/>
    <property type="evidence" value="ECO:0007669"/>
    <property type="project" value="InterPro"/>
</dbReference>
<feature type="compositionally biased region" description="Basic and acidic residues" evidence="4">
    <location>
        <begin position="251"/>
        <end position="271"/>
    </location>
</feature>
<reference evidence="6" key="1">
    <citation type="submission" date="2020-01" db="EMBL/GenBank/DDBJ databases">
        <authorList>
            <consortium name="DOE Joint Genome Institute"/>
            <person name="Haridas S."/>
            <person name="Albert R."/>
            <person name="Binder M."/>
            <person name="Bloem J."/>
            <person name="Labutti K."/>
            <person name="Salamov A."/>
            <person name="Andreopoulos B."/>
            <person name="Baker S.E."/>
            <person name="Barry K."/>
            <person name="Bills G."/>
            <person name="Bluhm B.H."/>
            <person name="Cannon C."/>
            <person name="Castanera R."/>
            <person name="Culley D.E."/>
            <person name="Daum C."/>
            <person name="Ezra D."/>
            <person name="Gonzalez J.B."/>
            <person name="Henrissat B."/>
            <person name="Kuo A."/>
            <person name="Liang C."/>
            <person name="Lipzen A."/>
            <person name="Lutzoni F."/>
            <person name="Magnuson J."/>
            <person name="Mondo S."/>
            <person name="Nolan M."/>
            <person name="Ohm R."/>
            <person name="Pangilinan J."/>
            <person name="Park H.-J."/>
            <person name="Ramirez L."/>
            <person name="Alfaro M."/>
            <person name="Sun H."/>
            <person name="Tritt A."/>
            <person name="Yoshinaga Y."/>
            <person name="Zwiers L.-H."/>
            <person name="Turgeon B.G."/>
            <person name="Goodwin S.B."/>
            <person name="Spatafora J.W."/>
            <person name="Crous P.W."/>
            <person name="Grigoriev I.V."/>
        </authorList>
    </citation>
    <scope>NUCLEOTIDE SEQUENCE</scope>
    <source>
        <strain evidence="6">CBS 342.82</strain>
    </source>
</reference>
<dbReference type="GeneID" id="54359484"/>
<dbReference type="AlphaFoldDB" id="A0A6J3M1L4"/>
<evidence type="ECO:0000313" key="6">
    <source>
        <dbReference type="RefSeq" id="XP_033457843.1"/>
    </source>
</evidence>
<evidence type="ECO:0000256" key="4">
    <source>
        <dbReference type="SAM" id="MobiDB-lite"/>
    </source>
</evidence>
<dbReference type="GO" id="GO:0000445">
    <property type="term" value="C:THO complex part of transcription export complex"/>
    <property type="evidence" value="ECO:0007669"/>
    <property type="project" value="InterPro"/>
</dbReference>
<proteinExistence type="predicted"/>
<reference evidence="6" key="3">
    <citation type="submission" date="2025-08" db="UniProtKB">
        <authorList>
            <consortium name="RefSeq"/>
        </authorList>
    </citation>
    <scope>IDENTIFICATION</scope>
    <source>
        <strain evidence="6">CBS 342.82</strain>
    </source>
</reference>
<feature type="region of interest" description="Disordered" evidence="4">
    <location>
        <begin position="229"/>
        <end position="357"/>
    </location>
</feature>
<name>A0A6J3M1L4_9PEZI</name>
<accession>A0A6J3M1L4</accession>
<feature type="compositionally biased region" description="Acidic residues" evidence="4">
    <location>
        <begin position="234"/>
        <end position="250"/>
    </location>
</feature>
<keyword evidence="2" id="KW-0539">Nucleus</keyword>
<feature type="coiled-coil region" evidence="3">
    <location>
        <begin position="179"/>
        <end position="206"/>
    </location>
</feature>
<reference evidence="6" key="2">
    <citation type="submission" date="2020-04" db="EMBL/GenBank/DDBJ databases">
        <authorList>
            <consortium name="NCBI Genome Project"/>
        </authorList>
    </citation>
    <scope>NUCLEOTIDE SEQUENCE</scope>
    <source>
        <strain evidence="6">CBS 342.82</strain>
    </source>
</reference>
<keyword evidence="3" id="KW-0175">Coiled coil</keyword>
<sequence length="357" mass="39946">MHSRGYLTRRKRVSKLTACRVRLLYIDADIFSDSLHANRLINIEERPFQRISKALLGKGSTVRHAVTHYPSPPPEDDGVATEDIPTAGQLESFREHILLDFAALESSIIRIQLVHTSNERERQRFAAEKAKIMHTAQAVRENTLELRTRLAEAQRILQLRKGYDEIAGRILDDQKLKSRDETRTEIEKLEGEIEDLQQESAEFEGTWASRREQFDKLTAESQAMLRLIKGIKDDPEDADKDEDMEDEEGDEGGKAHASRADSEGPDRRTPRSGEQGDSTPIPEHDEAAESAPINRFLEVDDSTRAGSRATSPLSKVADTEGDVDMTDTVMSTLDATAPTTSANLPNTSHNGDDMLDD</sequence>
<dbReference type="Proteomes" id="UP000504637">
    <property type="component" value="Unplaced"/>
</dbReference>
<organism evidence="6">
    <name type="scientific">Dissoconium aciculare CBS 342.82</name>
    <dbReference type="NCBI Taxonomy" id="1314786"/>
    <lineage>
        <taxon>Eukaryota</taxon>
        <taxon>Fungi</taxon>
        <taxon>Dikarya</taxon>
        <taxon>Ascomycota</taxon>
        <taxon>Pezizomycotina</taxon>
        <taxon>Dothideomycetes</taxon>
        <taxon>Dothideomycetidae</taxon>
        <taxon>Mycosphaerellales</taxon>
        <taxon>Dissoconiaceae</taxon>
        <taxon>Dissoconium</taxon>
    </lineage>
</organism>
<keyword evidence="5" id="KW-1185">Reference proteome</keyword>
<evidence type="ECO:0000313" key="5">
    <source>
        <dbReference type="Proteomes" id="UP000504637"/>
    </source>
</evidence>
<protein>
    <recommendedName>
        <fullName evidence="7">Tho complex subunit 7/Mft1p</fullName>
    </recommendedName>
</protein>
<comment type="subcellular location">
    <subcellularLocation>
        <location evidence="1">Nucleus</location>
    </subcellularLocation>
</comment>
<feature type="compositionally biased region" description="Polar residues" evidence="4">
    <location>
        <begin position="304"/>
        <end position="313"/>
    </location>
</feature>
<feature type="compositionally biased region" description="Polar residues" evidence="4">
    <location>
        <begin position="328"/>
        <end position="349"/>
    </location>
</feature>
<dbReference type="InterPro" id="IPR008501">
    <property type="entry name" value="THOC7/Mft1"/>
</dbReference>
<evidence type="ECO:0000256" key="1">
    <source>
        <dbReference type="ARBA" id="ARBA00004123"/>
    </source>
</evidence>
<gene>
    <name evidence="6" type="ORF">K489DRAFT_323240</name>
</gene>
<dbReference type="OrthoDB" id="205166at2759"/>
<evidence type="ECO:0000256" key="2">
    <source>
        <dbReference type="ARBA" id="ARBA00023242"/>
    </source>
</evidence>